<reference evidence="2 4" key="2">
    <citation type="submission" date="2016-11" db="EMBL/GenBank/DDBJ databases">
        <title>Genome sequencing of Amycolatopsis regifaucium.</title>
        <authorList>
            <person name="Mayilraj S."/>
            <person name="Kaur N."/>
        </authorList>
    </citation>
    <scope>NUCLEOTIDE SEQUENCE [LARGE SCALE GENOMIC DNA]</scope>
    <source>
        <strain evidence="2 4">GY080</strain>
    </source>
</reference>
<dbReference type="OrthoDB" id="3698235at2"/>
<accession>A0A154MK63</accession>
<keyword evidence="4" id="KW-1185">Reference proteome</keyword>
<dbReference type="Proteomes" id="UP000076321">
    <property type="component" value="Unassembled WGS sequence"/>
</dbReference>
<dbReference type="EMBL" id="LOBU02000018">
    <property type="protein sequence ID" value="OKA05239.1"/>
    <property type="molecule type" value="Genomic_DNA"/>
</dbReference>
<dbReference type="EMBL" id="LQCI01000013">
    <property type="protein sequence ID" value="KZB84778.1"/>
    <property type="molecule type" value="Genomic_DNA"/>
</dbReference>
<evidence type="ECO:0000313" key="3">
    <source>
        <dbReference type="Proteomes" id="UP000076321"/>
    </source>
</evidence>
<evidence type="ECO:0000313" key="2">
    <source>
        <dbReference type="EMBL" id="OKA05239.1"/>
    </source>
</evidence>
<protein>
    <submittedName>
        <fullName evidence="1">Uncharacterized protein</fullName>
    </submittedName>
</protein>
<name>A0A154MK63_9PSEU</name>
<comment type="caution">
    <text evidence="1">The sequence shown here is derived from an EMBL/GenBank/DDBJ whole genome shotgun (WGS) entry which is preliminary data.</text>
</comment>
<dbReference type="RefSeq" id="WP_061989712.1">
    <property type="nucleotide sequence ID" value="NZ_FOPQ01000028.1"/>
</dbReference>
<evidence type="ECO:0000313" key="4">
    <source>
        <dbReference type="Proteomes" id="UP000186883"/>
    </source>
</evidence>
<sequence length="71" mass="7939">MSVETHKPDDIVGDVTVWLANEFSAKLSPVAVGAIVRATHRDLDGQIVREALGEMLHRLARHRIMRLVQVL</sequence>
<organism evidence="1 3">
    <name type="scientific">Amycolatopsis regifaucium</name>
    <dbReference type="NCBI Taxonomy" id="546365"/>
    <lineage>
        <taxon>Bacteria</taxon>
        <taxon>Bacillati</taxon>
        <taxon>Actinomycetota</taxon>
        <taxon>Actinomycetes</taxon>
        <taxon>Pseudonocardiales</taxon>
        <taxon>Pseudonocardiaceae</taxon>
        <taxon>Amycolatopsis</taxon>
    </lineage>
</organism>
<reference evidence="1 3" key="1">
    <citation type="submission" date="2015-12" db="EMBL/GenBank/DDBJ databases">
        <title>Amycolatopsis regifaucium genome sequencing and assembly.</title>
        <authorList>
            <person name="Mayilraj S."/>
        </authorList>
    </citation>
    <scope>NUCLEOTIDE SEQUENCE [LARGE SCALE GENOMIC DNA]</scope>
    <source>
        <strain evidence="1 3">GY080</strain>
    </source>
</reference>
<dbReference type="Proteomes" id="UP000186883">
    <property type="component" value="Unassembled WGS sequence"/>
</dbReference>
<proteinExistence type="predicted"/>
<dbReference type="AlphaFoldDB" id="A0A154MK63"/>
<gene>
    <name evidence="2" type="ORF">ATP06_0227155</name>
    <name evidence="1" type="ORF">AVL48_31725</name>
</gene>
<evidence type="ECO:0000313" key="1">
    <source>
        <dbReference type="EMBL" id="KZB84778.1"/>
    </source>
</evidence>